<dbReference type="EMBL" id="CM029043">
    <property type="protein sequence ID" value="KAG2611018.1"/>
    <property type="molecule type" value="Genomic_DNA"/>
</dbReference>
<feature type="region of interest" description="Disordered" evidence="1">
    <location>
        <begin position="1"/>
        <end position="161"/>
    </location>
</feature>
<organism evidence="2 3">
    <name type="scientific">Panicum virgatum</name>
    <name type="common">Blackwell switchgrass</name>
    <dbReference type="NCBI Taxonomy" id="38727"/>
    <lineage>
        <taxon>Eukaryota</taxon>
        <taxon>Viridiplantae</taxon>
        <taxon>Streptophyta</taxon>
        <taxon>Embryophyta</taxon>
        <taxon>Tracheophyta</taxon>
        <taxon>Spermatophyta</taxon>
        <taxon>Magnoliopsida</taxon>
        <taxon>Liliopsida</taxon>
        <taxon>Poales</taxon>
        <taxon>Poaceae</taxon>
        <taxon>PACMAD clade</taxon>
        <taxon>Panicoideae</taxon>
        <taxon>Panicodae</taxon>
        <taxon>Paniceae</taxon>
        <taxon>Panicinae</taxon>
        <taxon>Panicum</taxon>
        <taxon>Panicum sect. Hiantes</taxon>
    </lineage>
</organism>
<comment type="caution">
    <text evidence="2">The sequence shown here is derived from an EMBL/GenBank/DDBJ whole genome shotgun (WGS) entry which is preliminary data.</text>
</comment>
<proteinExistence type="predicted"/>
<evidence type="ECO:0000313" key="2">
    <source>
        <dbReference type="EMBL" id="KAG2611018.1"/>
    </source>
</evidence>
<accession>A0A8T0TMW8</accession>
<dbReference type="Proteomes" id="UP000823388">
    <property type="component" value="Chromosome 4K"/>
</dbReference>
<gene>
    <name evidence="2" type="ORF">PVAP13_4KG147100</name>
</gene>
<dbReference type="AlphaFoldDB" id="A0A8T0TMW8"/>
<feature type="compositionally biased region" description="Low complexity" evidence="1">
    <location>
        <begin position="115"/>
        <end position="130"/>
    </location>
</feature>
<reference evidence="2" key="1">
    <citation type="submission" date="2020-05" db="EMBL/GenBank/DDBJ databases">
        <title>WGS assembly of Panicum virgatum.</title>
        <authorList>
            <person name="Lovell J.T."/>
            <person name="Jenkins J."/>
            <person name="Shu S."/>
            <person name="Juenger T.E."/>
            <person name="Schmutz J."/>
        </authorList>
    </citation>
    <scope>NUCLEOTIDE SEQUENCE</scope>
    <source>
        <strain evidence="2">AP13</strain>
    </source>
</reference>
<evidence type="ECO:0000313" key="3">
    <source>
        <dbReference type="Proteomes" id="UP000823388"/>
    </source>
</evidence>
<feature type="compositionally biased region" description="Pro residues" evidence="1">
    <location>
        <begin position="27"/>
        <end position="41"/>
    </location>
</feature>
<sequence length="161" mass="16962">MCLPFSCGGGGRGDHGSPAHPSCAQQPPGPLPSPPPPPPPQRVYVPSDQEDYGQAYKSPLKEAQAPHQRKGVSASPPLHGPVVAPPSHPKEAADEMRAPPVAQMARRRGGEDDYPAAAAATTTTTPTPAANNFYGGRDHGGDRHAYGGDKHDRRPQGNSWW</sequence>
<protein>
    <submittedName>
        <fullName evidence="2">Uncharacterized protein</fullName>
    </submittedName>
</protein>
<name>A0A8T0TMW8_PANVG</name>
<evidence type="ECO:0000256" key="1">
    <source>
        <dbReference type="SAM" id="MobiDB-lite"/>
    </source>
</evidence>
<feature type="compositionally biased region" description="Basic and acidic residues" evidence="1">
    <location>
        <begin position="136"/>
        <end position="155"/>
    </location>
</feature>
<keyword evidence="3" id="KW-1185">Reference proteome</keyword>
<feature type="compositionally biased region" description="Basic and acidic residues" evidence="1">
    <location>
        <begin position="88"/>
        <end position="97"/>
    </location>
</feature>